<evidence type="ECO:0000313" key="4">
    <source>
        <dbReference type="Proteomes" id="UP000663879"/>
    </source>
</evidence>
<dbReference type="PANTHER" id="PTHR13527:SF0">
    <property type="entry name" value="SAYSVFN DOMAIN-CONTAINING PROTEIN 1"/>
    <property type="match status" value="1"/>
</dbReference>
<sequence>MDIEEKLAKYRQNKSNEQVSKRDEERSFFTTNFFTKYFKEKDKTEKIEKFKPPLVKRKIQLVEKKSNPILINELPDEYQEEPEEIKTWISKLALKFLLWVLLYALFIKLEFGVVYLICSLLVLVYLNTNVGKKSKISAYSVFNPNVERIQGTLTSEQLEKNLISPF</sequence>
<evidence type="ECO:0000313" key="3">
    <source>
        <dbReference type="EMBL" id="CAF0969755.1"/>
    </source>
</evidence>
<dbReference type="Proteomes" id="UP000663879">
    <property type="component" value="Unassembled WGS sequence"/>
</dbReference>
<dbReference type="AlphaFoldDB" id="A0A814ELW9"/>
<protein>
    <recommendedName>
        <fullName evidence="2">SAYSvFN domain-containing protein</fullName>
    </recommendedName>
</protein>
<keyword evidence="1" id="KW-0812">Transmembrane</keyword>
<feature type="transmembrane region" description="Helical" evidence="1">
    <location>
        <begin position="96"/>
        <end position="126"/>
    </location>
</feature>
<evidence type="ECO:0000259" key="2">
    <source>
        <dbReference type="Pfam" id="PF10260"/>
    </source>
</evidence>
<comment type="caution">
    <text evidence="3">The sequence shown here is derived from an EMBL/GenBank/DDBJ whole genome shotgun (WGS) entry which is preliminary data.</text>
</comment>
<keyword evidence="1" id="KW-1133">Transmembrane helix</keyword>
<keyword evidence="4" id="KW-1185">Reference proteome</keyword>
<dbReference type="InterPro" id="IPR019387">
    <property type="entry name" value="SAYSvFN_dom"/>
</dbReference>
<reference evidence="3" key="1">
    <citation type="submission" date="2021-02" db="EMBL/GenBank/DDBJ databases">
        <authorList>
            <person name="Nowell W R."/>
        </authorList>
    </citation>
    <scope>NUCLEOTIDE SEQUENCE</scope>
    <source>
        <strain evidence="3">Ploen Becks lab</strain>
    </source>
</reference>
<evidence type="ECO:0000256" key="1">
    <source>
        <dbReference type="SAM" id="Phobius"/>
    </source>
</evidence>
<feature type="domain" description="SAYSvFN" evidence="2">
    <location>
        <begin position="95"/>
        <end position="161"/>
    </location>
</feature>
<dbReference type="OrthoDB" id="71310at2759"/>
<dbReference type="PANTHER" id="PTHR13527">
    <property type="entry name" value="SAYSVFN DOMAIN-CONTAINING PROTEIN 1"/>
    <property type="match status" value="1"/>
</dbReference>
<gene>
    <name evidence="3" type="ORF">OXX778_LOCUS14857</name>
</gene>
<dbReference type="InterPro" id="IPR039159">
    <property type="entry name" value="SAYSD1"/>
</dbReference>
<name>A0A814ELW9_9BILA</name>
<dbReference type="Pfam" id="PF10260">
    <property type="entry name" value="SAYSvFN"/>
    <property type="match status" value="1"/>
</dbReference>
<accession>A0A814ELW9</accession>
<dbReference type="EMBL" id="CAJNOC010003144">
    <property type="protein sequence ID" value="CAF0969755.1"/>
    <property type="molecule type" value="Genomic_DNA"/>
</dbReference>
<proteinExistence type="predicted"/>
<organism evidence="3 4">
    <name type="scientific">Brachionus calyciflorus</name>
    <dbReference type="NCBI Taxonomy" id="104777"/>
    <lineage>
        <taxon>Eukaryota</taxon>
        <taxon>Metazoa</taxon>
        <taxon>Spiralia</taxon>
        <taxon>Gnathifera</taxon>
        <taxon>Rotifera</taxon>
        <taxon>Eurotatoria</taxon>
        <taxon>Monogononta</taxon>
        <taxon>Pseudotrocha</taxon>
        <taxon>Ploima</taxon>
        <taxon>Brachionidae</taxon>
        <taxon>Brachionus</taxon>
    </lineage>
</organism>
<keyword evidence="1" id="KW-0472">Membrane</keyword>